<organism evidence="2 3">
    <name type="scientific">Aureimonas pseudogalii</name>
    <dbReference type="NCBI Taxonomy" id="1744844"/>
    <lineage>
        <taxon>Bacteria</taxon>
        <taxon>Pseudomonadati</taxon>
        <taxon>Pseudomonadota</taxon>
        <taxon>Alphaproteobacteria</taxon>
        <taxon>Hyphomicrobiales</taxon>
        <taxon>Aurantimonadaceae</taxon>
        <taxon>Aureimonas</taxon>
    </lineage>
</organism>
<dbReference type="AlphaFoldDB" id="A0A7W6MLT8"/>
<evidence type="ECO:0008006" key="4">
    <source>
        <dbReference type="Google" id="ProtNLM"/>
    </source>
</evidence>
<evidence type="ECO:0000313" key="2">
    <source>
        <dbReference type="EMBL" id="MBB4000137.1"/>
    </source>
</evidence>
<dbReference type="RefSeq" id="WP_183201730.1">
    <property type="nucleotide sequence ID" value="NZ_JACIEK010000015.1"/>
</dbReference>
<accession>A0A7W6MLT8</accession>
<dbReference type="Pfam" id="PF03230">
    <property type="entry name" value="Antirestrict"/>
    <property type="match status" value="1"/>
</dbReference>
<comment type="similarity">
    <text evidence="1">Belongs to the antirestriction protein family.</text>
</comment>
<protein>
    <recommendedName>
        <fullName evidence="4">Antirestriction protein</fullName>
    </recommendedName>
</protein>
<evidence type="ECO:0000313" key="3">
    <source>
        <dbReference type="Proteomes" id="UP000542776"/>
    </source>
</evidence>
<dbReference type="Proteomes" id="UP000542776">
    <property type="component" value="Unassembled WGS sequence"/>
</dbReference>
<proteinExistence type="inferred from homology"/>
<dbReference type="InterPro" id="IPR042297">
    <property type="entry name" value="Antirestriction_sf"/>
</dbReference>
<name>A0A7W6MLT8_9HYPH</name>
<reference evidence="2 3" key="1">
    <citation type="submission" date="2020-08" db="EMBL/GenBank/DDBJ databases">
        <title>Genomic Encyclopedia of Type Strains, Phase IV (KMG-IV): sequencing the most valuable type-strain genomes for metagenomic binning, comparative biology and taxonomic classification.</title>
        <authorList>
            <person name="Goeker M."/>
        </authorList>
    </citation>
    <scope>NUCLEOTIDE SEQUENCE [LARGE SCALE GENOMIC DNA]</scope>
    <source>
        <strain evidence="2 3">DSM 102238</strain>
    </source>
</reference>
<comment type="caution">
    <text evidence="2">The sequence shown here is derived from an EMBL/GenBank/DDBJ whole genome shotgun (WGS) entry which is preliminary data.</text>
</comment>
<keyword evidence="3" id="KW-1185">Reference proteome</keyword>
<gene>
    <name evidence="2" type="ORF">GGR04_004013</name>
</gene>
<evidence type="ECO:0000256" key="1">
    <source>
        <dbReference type="ARBA" id="ARBA00008618"/>
    </source>
</evidence>
<dbReference type="EMBL" id="JACIEK010000015">
    <property type="protein sequence ID" value="MBB4000137.1"/>
    <property type="molecule type" value="Genomic_DNA"/>
</dbReference>
<dbReference type="InterPro" id="IPR004914">
    <property type="entry name" value="Antirestrict"/>
</dbReference>
<sequence length="144" mass="15873">MSEATATAIPNRPQAASIVADSRRMTFLPALFGPRRMVAGEATIYNVMGQLSPEYRGGLWDFLELDGKPLYMRHDGEGRIGIQWHGNGFEGIVSTDAAGIIACLLAFSSLSFDDPTDLMADAFHRLREFALDHPEARTIFRAID</sequence>
<dbReference type="Gene3D" id="3.30.70.3580">
    <property type="entry name" value="Antirestriction protein"/>
    <property type="match status" value="1"/>
</dbReference>